<evidence type="ECO:0000313" key="2">
    <source>
        <dbReference type="Proteomes" id="UP001165960"/>
    </source>
</evidence>
<name>A0ACC2SKC1_9FUNG</name>
<proteinExistence type="predicted"/>
<comment type="caution">
    <text evidence="1">The sequence shown here is derived from an EMBL/GenBank/DDBJ whole genome shotgun (WGS) entry which is preliminary data.</text>
</comment>
<keyword evidence="2" id="KW-1185">Reference proteome</keyword>
<evidence type="ECO:0000313" key="1">
    <source>
        <dbReference type="EMBL" id="KAJ9062785.1"/>
    </source>
</evidence>
<gene>
    <name evidence="1" type="ORF">DSO57_1006853</name>
</gene>
<reference evidence="1" key="1">
    <citation type="submission" date="2022-04" db="EMBL/GenBank/DDBJ databases">
        <title>Genome of the entomopathogenic fungus Entomophthora muscae.</title>
        <authorList>
            <person name="Elya C."/>
            <person name="Lovett B.R."/>
            <person name="Lee E."/>
            <person name="Macias A.M."/>
            <person name="Hajek A.E."/>
            <person name="De Bivort B.L."/>
            <person name="Kasson M.T."/>
            <person name="De Fine Licht H.H."/>
            <person name="Stajich J.E."/>
        </authorList>
    </citation>
    <scope>NUCLEOTIDE SEQUENCE</scope>
    <source>
        <strain evidence="1">Berkeley</strain>
    </source>
</reference>
<dbReference type="EMBL" id="QTSX02004990">
    <property type="protein sequence ID" value="KAJ9062785.1"/>
    <property type="molecule type" value="Genomic_DNA"/>
</dbReference>
<accession>A0ACC2SKC1</accession>
<organism evidence="1 2">
    <name type="scientific">Entomophthora muscae</name>
    <dbReference type="NCBI Taxonomy" id="34485"/>
    <lineage>
        <taxon>Eukaryota</taxon>
        <taxon>Fungi</taxon>
        <taxon>Fungi incertae sedis</taxon>
        <taxon>Zoopagomycota</taxon>
        <taxon>Entomophthoromycotina</taxon>
        <taxon>Entomophthoromycetes</taxon>
        <taxon>Entomophthorales</taxon>
        <taxon>Entomophthoraceae</taxon>
        <taxon>Entomophthora</taxon>
    </lineage>
</organism>
<dbReference type="Proteomes" id="UP001165960">
    <property type="component" value="Unassembled WGS sequence"/>
</dbReference>
<sequence length="109" mass="11890">MHIAQEDTHLAKKSISLESLIESTQHEEDVSSVPCAPDSTVSQVVVVVVENHHYHTSIRQELEVSDPPFILPASDQDDDSCTITSVSSCSPSIYSSIRSSLSIPNLNEI</sequence>
<protein>
    <submittedName>
        <fullName evidence="1">Uncharacterized protein</fullName>
    </submittedName>
</protein>